<organism evidence="2 3">
    <name type="scientific">Tetrabaena socialis</name>
    <dbReference type="NCBI Taxonomy" id="47790"/>
    <lineage>
        <taxon>Eukaryota</taxon>
        <taxon>Viridiplantae</taxon>
        <taxon>Chlorophyta</taxon>
        <taxon>core chlorophytes</taxon>
        <taxon>Chlorophyceae</taxon>
        <taxon>CS clade</taxon>
        <taxon>Chlamydomonadales</taxon>
        <taxon>Tetrabaenaceae</taxon>
        <taxon>Tetrabaena</taxon>
    </lineage>
</organism>
<keyword evidence="3" id="KW-1185">Reference proteome</keyword>
<evidence type="ECO:0000313" key="2">
    <source>
        <dbReference type="EMBL" id="PNH03461.1"/>
    </source>
</evidence>
<name>A0A2J7ZT62_9CHLO</name>
<gene>
    <name evidence="2" type="ORF">TSOC_010471</name>
</gene>
<reference evidence="2 3" key="1">
    <citation type="journal article" date="2017" name="Mol. Biol. Evol.">
        <title>The 4-celled Tetrabaena socialis nuclear genome reveals the essential components for genetic control of cell number at the origin of multicellularity in the volvocine lineage.</title>
        <authorList>
            <person name="Featherston J."/>
            <person name="Arakaki Y."/>
            <person name="Hanschen E.R."/>
            <person name="Ferris P.J."/>
            <person name="Michod R.E."/>
            <person name="Olson B.J.S.C."/>
            <person name="Nozaki H."/>
            <person name="Durand P.M."/>
        </authorList>
    </citation>
    <scope>NUCLEOTIDE SEQUENCE [LARGE SCALE GENOMIC DNA]</scope>
    <source>
        <strain evidence="2 3">NIES-571</strain>
    </source>
</reference>
<proteinExistence type="predicted"/>
<evidence type="ECO:0000256" key="1">
    <source>
        <dbReference type="SAM" id="MobiDB-lite"/>
    </source>
</evidence>
<dbReference type="AlphaFoldDB" id="A0A2J7ZT62"/>
<feature type="region of interest" description="Disordered" evidence="1">
    <location>
        <begin position="41"/>
        <end position="73"/>
    </location>
</feature>
<dbReference type="EMBL" id="PGGS01000500">
    <property type="protein sequence ID" value="PNH03461.1"/>
    <property type="molecule type" value="Genomic_DNA"/>
</dbReference>
<comment type="caution">
    <text evidence="2">The sequence shown here is derived from an EMBL/GenBank/DDBJ whole genome shotgun (WGS) entry which is preliminary data.</text>
</comment>
<sequence>MPNTIHLLQYTSNTSITSSPMSQLLSADGLLHACATPPHAALRFHHQHGPNPSPPPTTPAQRADEADGTPDNVRRCLFGRPSRDQIEMYFCKVLGPASSAMTFEQEGDF</sequence>
<accession>A0A2J7ZT62</accession>
<protein>
    <submittedName>
        <fullName evidence="2">Uncharacterized protein</fullName>
    </submittedName>
</protein>
<dbReference type="Proteomes" id="UP000236333">
    <property type="component" value="Unassembled WGS sequence"/>
</dbReference>
<evidence type="ECO:0000313" key="3">
    <source>
        <dbReference type="Proteomes" id="UP000236333"/>
    </source>
</evidence>